<evidence type="ECO:0000313" key="2">
    <source>
        <dbReference type="EMBL" id="KYO38508.1"/>
    </source>
</evidence>
<evidence type="ECO:0000256" key="1">
    <source>
        <dbReference type="SAM" id="MobiDB-lite"/>
    </source>
</evidence>
<sequence length="74" mass="8051">MGAQGRSDAEVLLLHRGAVRIRSWTADLERGYRKDKPATEPGSRRSSAPTSLQVSVTAPDFEAGTRKQKGTLNI</sequence>
<feature type="region of interest" description="Disordered" evidence="1">
    <location>
        <begin position="30"/>
        <end position="74"/>
    </location>
</feature>
<dbReference type="Proteomes" id="UP000050525">
    <property type="component" value="Unassembled WGS sequence"/>
</dbReference>
<dbReference type="AlphaFoldDB" id="A0A151NNY9"/>
<feature type="compositionally biased region" description="Polar residues" evidence="1">
    <location>
        <begin position="44"/>
        <end position="56"/>
    </location>
</feature>
<organism evidence="2 3">
    <name type="scientific">Alligator mississippiensis</name>
    <name type="common">American alligator</name>
    <dbReference type="NCBI Taxonomy" id="8496"/>
    <lineage>
        <taxon>Eukaryota</taxon>
        <taxon>Metazoa</taxon>
        <taxon>Chordata</taxon>
        <taxon>Craniata</taxon>
        <taxon>Vertebrata</taxon>
        <taxon>Euteleostomi</taxon>
        <taxon>Archelosauria</taxon>
        <taxon>Archosauria</taxon>
        <taxon>Crocodylia</taxon>
        <taxon>Alligatoridae</taxon>
        <taxon>Alligatorinae</taxon>
        <taxon>Alligator</taxon>
    </lineage>
</organism>
<dbReference type="EMBL" id="AKHW03002516">
    <property type="protein sequence ID" value="KYO38508.1"/>
    <property type="molecule type" value="Genomic_DNA"/>
</dbReference>
<evidence type="ECO:0000313" key="3">
    <source>
        <dbReference type="Proteomes" id="UP000050525"/>
    </source>
</evidence>
<gene>
    <name evidence="2" type="ORF">Y1Q_0018083</name>
</gene>
<protein>
    <submittedName>
        <fullName evidence="2">Uncharacterized protein</fullName>
    </submittedName>
</protein>
<name>A0A151NNY9_ALLMI</name>
<reference evidence="2 3" key="1">
    <citation type="journal article" date="2012" name="Genome Biol.">
        <title>Sequencing three crocodilian genomes to illuminate the evolution of archosaurs and amniotes.</title>
        <authorList>
            <person name="St John J.A."/>
            <person name="Braun E.L."/>
            <person name="Isberg S.R."/>
            <person name="Miles L.G."/>
            <person name="Chong A.Y."/>
            <person name="Gongora J."/>
            <person name="Dalzell P."/>
            <person name="Moran C."/>
            <person name="Bed'hom B."/>
            <person name="Abzhanov A."/>
            <person name="Burgess S.C."/>
            <person name="Cooksey A.M."/>
            <person name="Castoe T.A."/>
            <person name="Crawford N.G."/>
            <person name="Densmore L.D."/>
            <person name="Drew J.C."/>
            <person name="Edwards S.V."/>
            <person name="Faircloth B.C."/>
            <person name="Fujita M.K."/>
            <person name="Greenwold M.J."/>
            <person name="Hoffmann F.G."/>
            <person name="Howard J.M."/>
            <person name="Iguchi T."/>
            <person name="Janes D.E."/>
            <person name="Khan S.Y."/>
            <person name="Kohno S."/>
            <person name="de Koning A.J."/>
            <person name="Lance S.L."/>
            <person name="McCarthy F.M."/>
            <person name="McCormack J.E."/>
            <person name="Merchant M.E."/>
            <person name="Peterson D.G."/>
            <person name="Pollock D.D."/>
            <person name="Pourmand N."/>
            <person name="Raney B.J."/>
            <person name="Roessler K.A."/>
            <person name="Sanford J.R."/>
            <person name="Sawyer R.H."/>
            <person name="Schmidt C.J."/>
            <person name="Triplett E.W."/>
            <person name="Tuberville T.D."/>
            <person name="Venegas-Anaya M."/>
            <person name="Howard J.T."/>
            <person name="Jarvis E.D."/>
            <person name="Guillette L.J.Jr."/>
            <person name="Glenn T.C."/>
            <person name="Green R.E."/>
            <person name="Ray D.A."/>
        </authorList>
    </citation>
    <scope>NUCLEOTIDE SEQUENCE [LARGE SCALE GENOMIC DNA]</scope>
    <source>
        <strain evidence="2">KSC_2009_1</strain>
    </source>
</reference>
<keyword evidence="3" id="KW-1185">Reference proteome</keyword>
<comment type="caution">
    <text evidence="2">The sequence shown here is derived from an EMBL/GenBank/DDBJ whole genome shotgun (WGS) entry which is preliminary data.</text>
</comment>
<accession>A0A151NNY9</accession>
<proteinExistence type="predicted"/>